<reference evidence="2" key="2">
    <citation type="submission" date="2020-09" db="EMBL/GenBank/DDBJ databases">
        <authorList>
            <person name="Sun Q."/>
            <person name="Zhou Y."/>
        </authorList>
    </citation>
    <scope>NUCLEOTIDE SEQUENCE</scope>
    <source>
        <strain evidence="2">CGMCC 4.7272</strain>
    </source>
</reference>
<reference evidence="2" key="1">
    <citation type="journal article" date="2014" name="Int. J. Syst. Evol. Microbiol.">
        <title>Complete genome sequence of Corynebacterium casei LMG S-19264T (=DSM 44701T), isolated from a smear-ripened cheese.</title>
        <authorList>
            <consortium name="US DOE Joint Genome Institute (JGI-PGF)"/>
            <person name="Walter F."/>
            <person name="Albersmeier A."/>
            <person name="Kalinowski J."/>
            <person name="Ruckert C."/>
        </authorList>
    </citation>
    <scope>NUCLEOTIDE SEQUENCE</scope>
    <source>
        <strain evidence="2">CGMCC 4.7272</strain>
    </source>
</reference>
<feature type="compositionally biased region" description="Polar residues" evidence="1">
    <location>
        <begin position="11"/>
        <end position="28"/>
    </location>
</feature>
<protein>
    <submittedName>
        <fullName evidence="2">Uncharacterized protein</fullName>
    </submittedName>
</protein>
<dbReference type="AlphaFoldDB" id="A0A917P381"/>
<comment type="caution">
    <text evidence="2">The sequence shown here is derived from an EMBL/GenBank/DDBJ whole genome shotgun (WGS) entry which is preliminary data.</text>
</comment>
<feature type="region of interest" description="Disordered" evidence="1">
    <location>
        <begin position="48"/>
        <end position="70"/>
    </location>
</feature>
<organism evidence="2 3">
    <name type="scientific">Streptomyces lacrimifluminis</name>
    <dbReference type="NCBI Taxonomy" id="1500077"/>
    <lineage>
        <taxon>Bacteria</taxon>
        <taxon>Bacillati</taxon>
        <taxon>Actinomycetota</taxon>
        <taxon>Actinomycetes</taxon>
        <taxon>Kitasatosporales</taxon>
        <taxon>Streptomycetaceae</taxon>
        <taxon>Streptomyces</taxon>
    </lineage>
</organism>
<name>A0A917P381_9ACTN</name>
<sequence>MLARIAGPSAGTFSRPSTQGLKATFSGTPTETFIAPYNNRLPPVSVDQTLTRGTGKEPDGPGRCQCGRVR</sequence>
<proteinExistence type="predicted"/>
<feature type="region of interest" description="Disordered" evidence="1">
    <location>
        <begin position="1"/>
        <end position="28"/>
    </location>
</feature>
<dbReference type="Proteomes" id="UP000625682">
    <property type="component" value="Unassembled WGS sequence"/>
</dbReference>
<evidence type="ECO:0000256" key="1">
    <source>
        <dbReference type="SAM" id="MobiDB-lite"/>
    </source>
</evidence>
<keyword evidence="3" id="KW-1185">Reference proteome</keyword>
<dbReference type="EMBL" id="BMMU01000030">
    <property type="protein sequence ID" value="GGJ59511.1"/>
    <property type="molecule type" value="Genomic_DNA"/>
</dbReference>
<accession>A0A917P381</accession>
<evidence type="ECO:0000313" key="2">
    <source>
        <dbReference type="EMBL" id="GGJ59511.1"/>
    </source>
</evidence>
<gene>
    <name evidence="2" type="ORF">GCM10012282_66130</name>
</gene>
<evidence type="ECO:0000313" key="3">
    <source>
        <dbReference type="Proteomes" id="UP000625682"/>
    </source>
</evidence>